<name>A0A2U3D8X7_SULT2</name>
<dbReference type="Proteomes" id="UP000245380">
    <property type="component" value="Unassembled WGS sequence"/>
</dbReference>
<dbReference type="EMBL" id="MPDK01000009">
    <property type="protein sequence ID" value="PWI57733.1"/>
    <property type="molecule type" value="Genomic_DNA"/>
</dbReference>
<accession>A0A2U3D8X7</accession>
<protein>
    <submittedName>
        <fullName evidence="1">Uncharacterized protein</fullName>
    </submittedName>
</protein>
<dbReference type="OrthoDB" id="2988879at2"/>
<dbReference type="AlphaFoldDB" id="A0A2U3D8X7"/>
<reference evidence="1 2" key="1">
    <citation type="submission" date="2016-11" db="EMBL/GenBank/DDBJ databases">
        <title>Comparative genomics of Acidibacillus ferroxidans species.</title>
        <authorList>
            <person name="Oliveira G."/>
            <person name="Nunes G."/>
            <person name="Oliveira R."/>
            <person name="Araujo F."/>
            <person name="Salim A."/>
            <person name="Scholte L."/>
            <person name="Morais D."/>
            <person name="Nancucheo I."/>
            <person name="Johnson D.B."/>
            <person name="Grail B."/>
            <person name="Bittencourt J."/>
            <person name="Valadares R."/>
        </authorList>
    </citation>
    <scope>NUCLEOTIDE SEQUENCE [LARGE SCALE GENOMIC DNA]</scope>
    <source>
        <strain evidence="1 2">Y002</strain>
    </source>
</reference>
<evidence type="ECO:0000313" key="1">
    <source>
        <dbReference type="EMBL" id="PWI57733.1"/>
    </source>
</evidence>
<organism evidence="1 2">
    <name type="scientific">Sulfoacidibacillus thermotolerans</name>
    <name type="common">Acidibacillus sulfuroxidans</name>
    <dbReference type="NCBI Taxonomy" id="1765684"/>
    <lineage>
        <taxon>Bacteria</taxon>
        <taxon>Bacillati</taxon>
        <taxon>Bacillota</taxon>
        <taxon>Bacilli</taxon>
        <taxon>Bacillales</taxon>
        <taxon>Alicyclobacillaceae</taxon>
        <taxon>Sulfoacidibacillus</taxon>
    </lineage>
</organism>
<keyword evidence="2" id="KW-1185">Reference proteome</keyword>
<evidence type="ECO:0000313" key="2">
    <source>
        <dbReference type="Proteomes" id="UP000245380"/>
    </source>
</evidence>
<sequence length="151" mass="17553">MAELPKIMFPRAEYFPFFYEDTHLLFIVFERDAHRELFLIRESEGDVLQLDYPGGLFEEQIRAAVDRILLVEMAEGEGETKRLALGTYFPVGPDMYGAYYERNTDEQTLYFLRIIGEADDVQLEAVVDADEHAQVSEAFMERYSHFFSVAT</sequence>
<gene>
    <name evidence="1" type="ORF">BM613_07030</name>
</gene>
<dbReference type="RefSeq" id="WP_109430479.1">
    <property type="nucleotide sequence ID" value="NZ_MPDK01000009.1"/>
</dbReference>
<comment type="caution">
    <text evidence="1">The sequence shown here is derived from an EMBL/GenBank/DDBJ whole genome shotgun (WGS) entry which is preliminary data.</text>
</comment>
<proteinExistence type="predicted"/>